<comment type="caution">
    <text evidence="1">The sequence shown here is derived from an EMBL/GenBank/DDBJ whole genome shotgun (WGS) entry which is preliminary data.</text>
</comment>
<gene>
    <name evidence="1" type="ORF">BUALT_Bualt11G0032800</name>
</gene>
<protein>
    <recommendedName>
        <fullName evidence="3">2-amino-3-carboxymuconate-6-semialdehyde decarboxylase</fullName>
    </recommendedName>
</protein>
<dbReference type="EMBL" id="WHWC01000011">
    <property type="protein sequence ID" value="KAG8373521.1"/>
    <property type="molecule type" value="Genomic_DNA"/>
</dbReference>
<sequence>MVTGIGSKSDPPKGIIDSHLHVWPSPQQAAEKYPCFLGQEPTLPVDVEFLLQAAAVEKAITLKPGEEWRGSQELSVVPSSYCSGQLDPQRVLRGG</sequence>
<evidence type="ECO:0000313" key="2">
    <source>
        <dbReference type="Proteomes" id="UP000826271"/>
    </source>
</evidence>
<name>A0AAV6WSG5_9LAMI</name>
<evidence type="ECO:0000313" key="1">
    <source>
        <dbReference type="EMBL" id="KAG8373521.1"/>
    </source>
</evidence>
<dbReference type="AlphaFoldDB" id="A0AAV6WSG5"/>
<dbReference type="Proteomes" id="UP000826271">
    <property type="component" value="Unassembled WGS sequence"/>
</dbReference>
<keyword evidence="2" id="KW-1185">Reference proteome</keyword>
<proteinExistence type="predicted"/>
<organism evidence="1 2">
    <name type="scientific">Buddleja alternifolia</name>
    <dbReference type="NCBI Taxonomy" id="168488"/>
    <lineage>
        <taxon>Eukaryota</taxon>
        <taxon>Viridiplantae</taxon>
        <taxon>Streptophyta</taxon>
        <taxon>Embryophyta</taxon>
        <taxon>Tracheophyta</taxon>
        <taxon>Spermatophyta</taxon>
        <taxon>Magnoliopsida</taxon>
        <taxon>eudicotyledons</taxon>
        <taxon>Gunneridae</taxon>
        <taxon>Pentapetalae</taxon>
        <taxon>asterids</taxon>
        <taxon>lamiids</taxon>
        <taxon>Lamiales</taxon>
        <taxon>Scrophulariaceae</taxon>
        <taxon>Buddlejeae</taxon>
        <taxon>Buddleja</taxon>
    </lineage>
</organism>
<reference evidence="1" key="1">
    <citation type="submission" date="2019-10" db="EMBL/GenBank/DDBJ databases">
        <authorList>
            <person name="Zhang R."/>
            <person name="Pan Y."/>
            <person name="Wang J."/>
            <person name="Ma R."/>
            <person name="Yu S."/>
        </authorList>
    </citation>
    <scope>NUCLEOTIDE SEQUENCE</scope>
    <source>
        <strain evidence="1">LA-IB0</strain>
        <tissue evidence="1">Leaf</tissue>
    </source>
</reference>
<evidence type="ECO:0008006" key="3">
    <source>
        <dbReference type="Google" id="ProtNLM"/>
    </source>
</evidence>
<accession>A0AAV6WSG5</accession>